<dbReference type="InterPro" id="IPR045252">
    <property type="entry name" value="LPCAT1-like"/>
</dbReference>
<keyword evidence="6 14" id="KW-0812">Transmembrane</keyword>
<evidence type="ECO:0000256" key="9">
    <source>
        <dbReference type="ARBA" id="ARBA00023098"/>
    </source>
</evidence>
<evidence type="ECO:0000256" key="11">
    <source>
        <dbReference type="ARBA" id="ARBA00023209"/>
    </source>
</evidence>
<keyword evidence="7" id="KW-0106">Calcium</keyword>
<keyword evidence="10 14" id="KW-0472">Membrane</keyword>
<dbReference type="GeneID" id="103710636"/>
<evidence type="ECO:0000256" key="6">
    <source>
        <dbReference type="ARBA" id="ARBA00022692"/>
    </source>
</evidence>
<evidence type="ECO:0000313" key="16">
    <source>
        <dbReference type="Proteomes" id="UP000228380"/>
    </source>
</evidence>
<dbReference type="UniPathway" id="UPA00085"/>
<proteinExistence type="inferred from homology"/>
<organism evidence="16 17">
    <name type="scientific">Phoenix dactylifera</name>
    <name type="common">Date palm</name>
    <dbReference type="NCBI Taxonomy" id="42345"/>
    <lineage>
        <taxon>Eukaryota</taxon>
        <taxon>Viridiplantae</taxon>
        <taxon>Streptophyta</taxon>
        <taxon>Embryophyta</taxon>
        <taxon>Tracheophyta</taxon>
        <taxon>Spermatophyta</taxon>
        <taxon>Magnoliopsida</taxon>
        <taxon>Liliopsida</taxon>
        <taxon>Arecaceae</taxon>
        <taxon>Coryphoideae</taxon>
        <taxon>Phoeniceae</taxon>
        <taxon>Phoenix</taxon>
    </lineage>
</organism>
<evidence type="ECO:0000256" key="14">
    <source>
        <dbReference type="SAM" id="Phobius"/>
    </source>
</evidence>
<evidence type="ECO:0000313" key="17">
    <source>
        <dbReference type="RefSeq" id="XP_008794674.1"/>
    </source>
</evidence>
<keyword evidence="9" id="KW-0443">Lipid metabolism</keyword>
<accession>A0A8B7C9Q5</accession>
<dbReference type="PROSITE" id="PS50222">
    <property type="entry name" value="EF_HAND_2"/>
    <property type="match status" value="1"/>
</dbReference>
<evidence type="ECO:0000256" key="7">
    <source>
        <dbReference type="ARBA" id="ARBA00022837"/>
    </source>
</evidence>
<keyword evidence="13 17" id="KW-0012">Acyltransferase</keyword>
<keyword evidence="5" id="KW-0808">Transferase</keyword>
<evidence type="ECO:0000256" key="10">
    <source>
        <dbReference type="ARBA" id="ARBA00023136"/>
    </source>
</evidence>
<keyword evidence="11" id="KW-0594">Phospholipid biosynthesis</keyword>
<dbReference type="RefSeq" id="XP_008794674.1">
    <property type="nucleotide sequence ID" value="XM_008796452.3"/>
</dbReference>
<dbReference type="Pfam" id="PF01553">
    <property type="entry name" value="Acyltransferase"/>
    <property type="match status" value="1"/>
</dbReference>
<comment type="pathway">
    <text evidence="2">Lipid metabolism; phospholipid metabolism.</text>
</comment>
<dbReference type="GO" id="GO:0016020">
    <property type="term" value="C:membrane"/>
    <property type="evidence" value="ECO:0007669"/>
    <property type="project" value="UniProtKB-SubCell"/>
</dbReference>
<dbReference type="GO" id="GO:0008654">
    <property type="term" value="P:phospholipid biosynthetic process"/>
    <property type="evidence" value="ECO:0007669"/>
    <property type="project" value="UniProtKB-KW"/>
</dbReference>
<evidence type="ECO:0000259" key="15">
    <source>
        <dbReference type="PROSITE" id="PS50222"/>
    </source>
</evidence>
<keyword evidence="12" id="KW-1208">Phospholipid metabolism</keyword>
<dbReference type="Proteomes" id="UP000228380">
    <property type="component" value="Unplaced"/>
</dbReference>
<dbReference type="InterPro" id="IPR011992">
    <property type="entry name" value="EF-hand-dom_pair"/>
</dbReference>
<dbReference type="GO" id="GO:0071618">
    <property type="term" value="F:lysophosphatidylethanolamine acyltransferase activity"/>
    <property type="evidence" value="ECO:0007669"/>
    <property type="project" value="TreeGrafter"/>
</dbReference>
<comment type="subcellular location">
    <subcellularLocation>
        <location evidence="1">Membrane</location>
    </subcellularLocation>
</comment>
<protein>
    <submittedName>
        <fullName evidence="17">Lysophospholipid acyltransferase LPEAT2 isoform X1</fullName>
    </submittedName>
</protein>
<dbReference type="SUPFAM" id="SSF47473">
    <property type="entry name" value="EF-hand"/>
    <property type="match status" value="1"/>
</dbReference>
<dbReference type="InterPro" id="IPR018247">
    <property type="entry name" value="EF_Hand_1_Ca_BS"/>
</dbReference>
<dbReference type="PANTHER" id="PTHR23063">
    <property type="entry name" value="PHOSPHOLIPID ACYLTRANSFERASE"/>
    <property type="match status" value="1"/>
</dbReference>
<dbReference type="KEGG" id="pda:103710636"/>
<comment type="similarity">
    <text evidence="3">Belongs to the 1-acyl-sn-glycerol-3-phosphate acyltransferase family.</text>
</comment>
<dbReference type="PROSITE" id="PS00018">
    <property type="entry name" value="EF_HAND_1"/>
    <property type="match status" value="1"/>
</dbReference>
<dbReference type="InterPro" id="IPR002048">
    <property type="entry name" value="EF_hand_dom"/>
</dbReference>
<evidence type="ECO:0000256" key="4">
    <source>
        <dbReference type="ARBA" id="ARBA00022516"/>
    </source>
</evidence>
<feature type="domain" description="EF-hand" evidence="15">
    <location>
        <begin position="475"/>
        <end position="510"/>
    </location>
</feature>
<dbReference type="AlphaFoldDB" id="A0A8B7C9Q5"/>
<evidence type="ECO:0000256" key="8">
    <source>
        <dbReference type="ARBA" id="ARBA00022989"/>
    </source>
</evidence>
<keyword evidence="4" id="KW-0444">Lipid biosynthesis</keyword>
<evidence type="ECO:0000256" key="2">
    <source>
        <dbReference type="ARBA" id="ARBA00005074"/>
    </source>
</evidence>
<dbReference type="Gene3D" id="1.10.238.10">
    <property type="entry name" value="EF-hand"/>
    <property type="match status" value="1"/>
</dbReference>
<dbReference type="SMART" id="SM00563">
    <property type="entry name" value="PlsC"/>
    <property type="match status" value="1"/>
</dbReference>
<dbReference type="PANTHER" id="PTHR23063:SF52">
    <property type="entry name" value="LYSOPHOSPHATIDYLCHOLINE ACYLTRANSFERASE"/>
    <property type="match status" value="1"/>
</dbReference>
<dbReference type="OrthoDB" id="272512at2759"/>
<evidence type="ECO:0000256" key="12">
    <source>
        <dbReference type="ARBA" id="ARBA00023264"/>
    </source>
</evidence>
<feature type="transmembrane region" description="Helical" evidence="14">
    <location>
        <begin position="72"/>
        <end position="100"/>
    </location>
</feature>
<dbReference type="SUPFAM" id="SSF69593">
    <property type="entry name" value="Glycerol-3-phosphate (1)-acyltransferase"/>
    <property type="match status" value="1"/>
</dbReference>
<name>A0A8B7C9Q5_PHODC</name>
<dbReference type="GO" id="GO:0008374">
    <property type="term" value="F:O-acyltransferase activity"/>
    <property type="evidence" value="ECO:0007669"/>
    <property type="project" value="InterPro"/>
</dbReference>
<evidence type="ECO:0000256" key="1">
    <source>
        <dbReference type="ARBA" id="ARBA00004370"/>
    </source>
</evidence>
<reference evidence="17" key="1">
    <citation type="submission" date="2025-08" db="UniProtKB">
        <authorList>
            <consortium name="RefSeq"/>
        </authorList>
    </citation>
    <scope>IDENTIFICATION</scope>
    <source>
        <tissue evidence="17">Young leaves</tissue>
    </source>
</reference>
<evidence type="ECO:0000256" key="3">
    <source>
        <dbReference type="ARBA" id="ARBA00008655"/>
    </source>
</evidence>
<dbReference type="InterPro" id="IPR002123">
    <property type="entry name" value="Plipid/glycerol_acylTrfase"/>
</dbReference>
<keyword evidence="8 14" id="KW-1133">Transmembrane helix</keyword>
<keyword evidence="16" id="KW-1185">Reference proteome</keyword>
<dbReference type="GO" id="GO:0005509">
    <property type="term" value="F:calcium ion binding"/>
    <property type="evidence" value="ECO:0007669"/>
    <property type="project" value="InterPro"/>
</dbReference>
<dbReference type="CDD" id="cd07991">
    <property type="entry name" value="LPLAT_LPCAT1-like"/>
    <property type="match status" value="1"/>
</dbReference>
<gene>
    <name evidence="17" type="primary">LOC103710636</name>
</gene>
<sequence length="522" mass="58928">MANSNGDLRTPLLPGGGRDSDVILDIDCERRPAGPPENPFEFLGAPPLALPRPIPVDPFRNHTPSIAGGYEWFKVVLCLPVALARLVLFGLALAVGFLATKLALQGWKDKQSPMPRWRSRIMWVTRISARCILFTFGYHWIKRIGRPASREVAPIVVANHISYIEPIFFFYELFPTIVASESHDALPFVGTIIRAMQVIYVDRFSAPSRKHAVSEIKRKASCNGFPHVLLFPEGTTTNGRSLISFQLGAFIHGFPLQPVVVRFPHVHFDQSWGNISLMKLFFRMFTQFHNFMEVEYLPIIAPLEKQKNAVHFAERTGYAMASALNVVQTSHSYGDLMLMTKALELAKDKCSTSNYMVEMAWVESSFSISTSEAMELLDRFFSMHPDSNGRVKIHGFLSAFGLGLCPLFEKIFGYFDVEKEGAITFRQFLIGSAQIRKQPLFWRACETAFNNCREMNTDQISERRLGDIIQSILPSTSENLEHLFHILDVDNDGLVSRDDFMTCLKKNPLLIAIVAACMKHES</sequence>
<evidence type="ECO:0000256" key="13">
    <source>
        <dbReference type="ARBA" id="ARBA00023315"/>
    </source>
</evidence>
<evidence type="ECO:0000256" key="5">
    <source>
        <dbReference type="ARBA" id="ARBA00022679"/>
    </source>
</evidence>